<protein>
    <submittedName>
        <fullName evidence="1">Uncharacterized protein</fullName>
    </submittedName>
</protein>
<dbReference type="AlphaFoldDB" id="A0A9P6Y4Y9"/>
<proteinExistence type="predicted"/>
<reference evidence="1" key="1">
    <citation type="journal article" date="2020" name="Microb. Genom.">
        <title>Genetic diversity of clinical and environmental Mucorales isolates obtained from an investigation of mucormycosis cases among solid organ transplant recipients.</title>
        <authorList>
            <person name="Nguyen M.H."/>
            <person name="Kaul D."/>
            <person name="Muto C."/>
            <person name="Cheng S.J."/>
            <person name="Richter R.A."/>
            <person name="Bruno V.M."/>
            <person name="Liu G."/>
            <person name="Beyhan S."/>
            <person name="Sundermann A.J."/>
            <person name="Mounaud S."/>
            <person name="Pasculle A.W."/>
            <person name="Nierman W.C."/>
            <person name="Driscoll E."/>
            <person name="Cumbie R."/>
            <person name="Clancy C.J."/>
            <person name="Dupont C.L."/>
        </authorList>
    </citation>
    <scope>NUCLEOTIDE SEQUENCE</scope>
    <source>
        <strain evidence="1">GL16</strain>
    </source>
</reference>
<accession>A0A9P6Y4Y9</accession>
<dbReference type="EMBL" id="JAANIT010001610">
    <property type="protein sequence ID" value="KAG1539479.1"/>
    <property type="molecule type" value="Genomic_DNA"/>
</dbReference>
<organism evidence="1 2">
    <name type="scientific">Rhizopus oryzae</name>
    <name type="common">Mucormycosis agent</name>
    <name type="synonym">Rhizopus arrhizus var. delemar</name>
    <dbReference type="NCBI Taxonomy" id="64495"/>
    <lineage>
        <taxon>Eukaryota</taxon>
        <taxon>Fungi</taxon>
        <taxon>Fungi incertae sedis</taxon>
        <taxon>Mucoromycota</taxon>
        <taxon>Mucoromycotina</taxon>
        <taxon>Mucoromycetes</taxon>
        <taxon>Mucorales</taxon>
        <taxon>Mucorineae</taxon>
        <taxon>Rhizopodaceae</taxon>
        <taxon>Rhizopus</taxon>
    </lineage>
</organism>
<sequence>MKKLCYIYFKNRIQHNIKKYTLLFADHYNIIPIAIIDDEGVEHNVVLSSKLVQQLEDSLNSLKSLQLSLPDHNQYRSTNHIIRNIDIRSLAESGTVSQFLADRKHGQLNNDITANLNKDWTISSQQIYVVAKGFCGPIIINLENDR</sequence>
<name>A0A9P6Y4Y9_RHIOR</name>
<evidence type="ECO:0000313" key="2">
    <source>
        <dbReference type="Proteomes" id="UP000717996"/>
    </source>
</evidence>
<dbReference type="OrthoDB" id="2276393at2759"/>
<dbReference type="Proteomes" id="UP000717996">
    <property type="component" value="Unassembled WGS sequence"/>
</dbReference>
<gene>
    <name evidence="1" type="ORF">G6F51_009118</name>
</gene>
<comment type="caution">
    <text evidence="1">The sequence shown here is derived from an EMBL/GenBank/DDBJ whole genome shotgun (WGS) entry which is preliminary data.</text>
</comment>
<evidence type="ECO:0000313" key="1">
    <source>
        <dbReference type="EMBL" id="KAG1539479.1"/>
    </source>
</evidence>